<sequence length="146" mass="16431">MDDTCAMDTEDKYLRSGARATAVLKHRVGPVFLEFLVPDTRRKQWNFTMKVYTKTGEDYDPKNEWYKFDDDKVSIVNKETILNLDGGGEDSTAYILQQFAGLIIVLRVVQNSMLPFKQGMTLEPAYSCGLAAPNWLGWGGLAKLGI</sequence>
<organism evidence="1 2">
    <name type="scientific">Hydnum rufescens UP504</name>
    <dbReference type="NCBI Taxonomy" id="1448309"/>
    <lineage>
        <taxon>Eukaryota</taxon>
        <taxon>Fungi</taxon>
        <taxon>Dikarya</taxon>
        <taxon>Basidiomycota</taxon>
        <taxon>Agaricomycotina</taxon>
        <taxon>Agaricomycetes</taxon>
        <taxon>Cantharellales</taxon>
        <taxon>Hydnaceae</taxon>
        <taxon>Hydnum</taxon>
    </lineage>
</organism>
<keyword evidence="2" id="KW-1185">Reference proteome</keyword>
<dbReference type="EMBL" id="MU128937">
    <property type="protein sequence ID" value="KAF9516712.1"/>
    <property type="molecule type" value="Genomic_DNA"/>
</dbReference>
<evidence type="ECO:0000313" key="2">
    <source>
        <dbReference type="Proteomes" id="UP000886523"/>
    </source>
</evidence>
<protein>
    <submittedName>
        <fullName evidence="1">Uncharacterized protein</fullName>
    </submittedName>
</protein>
<dbReference type="Gene3D" id="3.90.70.10">
    <property type="entry name" value="Cysteine proteinases"/>
    <property type="match status" value="1"/>
</dbReference>
<evidence type="ECO:0000313" key="1">
    <source>
        <dbReference type="EMBL" id="KAF9516712.1"/>
    </source>
</evidence>
<comment type="caution">
    <text evidence="1">The sequence shown here is derived from an EMBL/GenBank/DDBJ whole genome shotgun (WGS) entry which is preliminary data.</text>
</comment>
<gene>
    <name evidence="1" type="ORF">BS47DRAFT_1380914</name>
</gene>
<dbReference type="Proteomes" id="UP000886523">
    <property type="component" value="Unassembled WGS sequence"/>
</dbReference>
<accession>A0A9P6DWS1</accession>
<proteinExistence type="predicted"/>
<name>A0A9P6DWS1_9AGAM</name>
<dbReference type="InterPro" id="IPR038765">
    <property type="entry name" value="Papain-like_cys_pep_sf"/>
</dbReference>
<reference evidence="1" key="1">
    <citation type="journal article" date="2020" name="Nat. Commun.">
        <title>Large-scale genome sequencing of mycorrhizal fungi provides insights into the early evolution of symbiotic traits.</title>
        <authorList>
            <person name="Miyauchi S."/>
            <person name="Kiss E."/>
            <person name="Kuo A."/>
            <person name="Drula E."/>
            <person name="Kohler A."/>
            <person name="Sanchez-Garcia M."/>
            <person name="Morin E."/>
            <person name="Andreopoulos B."/>
            <person name="Barry K.W."/>
            <person name="Bonito G."/>
            <person name="Buee M."/>
            <person name="Carver A."/>
            <person name="Chen C."/>
            <person name="Cichocki N."/>
            <person name="Clum A."/>
            <person name="Culley D."/>
            <person name="Crous P.W."/>
            <person name="Fauchery L."/>
            <person name="Girlanda M."/>
            <person name="Hayes R.D."/>
            <person name="Keri Z."/>
            <person name="LaButti K."/>
            <person name="Lipzen A."/>
            <person name="Lombard V."/>
            <person name="Magnuson J."/>
            <person name="Maillard F."/>
            <person name="Murat C."/>
            <person name="Nolan M."/>
            <person name="Ohm R.A."/>
            <person name="Pangilinan J."/>
            <person name="Pereira M.F."/>
            <person name="Perotto S."/>
            <person name="Peter M."/>
            <person name="Pfister S."/>
            <person name="Riley R."/>
            <person name="Sitrit Y."/>
            <person name="Stielow J.B."/>
            <person name="Szollosi G."/>
            <person name="Zifcakova L."/>
            <person name="Stursova M."/>
            <person name="Spatafora J.W."/>
            <person name="Tedersoo L."/>
            <person name="Vaario L.M."/>
            <person name="Yamada A."/>
            <person name="Yan M."/>
            <person name="Wang P."/>
            <person name="Xu J."/>
            <person name="Bruns T."/>
            <person name="Baldrian P."/>
            <person name="Vilgalys R."/>
            <person name="Dunand C."/>
            <person name="Henrissat B."/>
            <person name="Grigoriev I.V."/>
            <person name="Hibbett D."/>
            <person name="Nagy L.G."/>
            <person name="Martin F.M."/>
        </authorList>
    </citation>
    <scope>NUCLEOTIDE SEQUENCE</scope>
    <source>
        <strain evidence="1">UP504</strain>
    </source>
</reference>
<dbReference type="OrthoDB" id="333239at2759"/>
<dbReference type="AlphaFoldDB" id="A0A9P6DWS1"/>
<dbReference type="SUPFAM" id="SSF54001">
    <property type="entry name" value="Cysteine proteinases"/>
    <property type="match status" value="1"/>
</dbReference>